<evidence type="ECO:0000313" key="5">
    <source>
        <dbReference type="RefSeq" id="XP_035828669.1"/>
    </source>
</evidence>
<feature type="region of interest" description="Disordered" evidence="1">
    <location>
        <begin position="856"/>
        <end position="923"/>
    </location>
</feature>
<dbReference type="Proteomes" id="UP000694888">
    <property type="component" value="Unplaced"/>
</dbReference>
<sequence length="982" mass="107920">MAEETPRPGQFNSPPPVSHEIQINVNEERDLHEAYNDCHKNKGHRNFTPVPNFDLNSLPEGFQDKGILDTIKLLAKLTAKVALRKMSSKRTKKGERGIRSHGSGWLWSAKKCNFYKDRPCVCKTCRSSSEPAMEWGELRVYTNKHVVFDDEEADGAEVIMFYDSEHERDKVRTLTGVRVESSDPEGDVCEFIAVTHDYKLWTYVVTITDYVYNTKSDPLEATSSEELTEQNLVVIVSHPHGCNKQISVGKCLRRCVLQNEGEFHESVFYKYDTPTCCGCSGSPVYVVGREGRRVFQAPHRGELIDNPEHSCSGVSLEWKKTEHKYDSLIIGSGDEESDSDEQETGPGEGRGLVDDCSLVATTSELGSNCGSEINDSTDEVKQGSGINDSTDDVRQGSGINDSTDDVRQGSGINDSTDDVRQGSCINDSTDEVRQGSGINDSTDDVRQGSGINDSTDEVRQGSEINDSTDEVRQGSGINDSTDEVRQGSGINDSTDEVRQGSGINDSTDEVRQGSGINDSSGEVRQGSERRRMEKRKIDKDVGSDCGGNESRPGVKEQTCKQSHSEGQLATETGTDTEPSGSSSGERPQAELSPAFSGNNDSRKEEAEPLSLMTSEIIGDLDYVRRCRKNPYHKNFIPMRKFSMKLIPSPYKGIYQIIKLLAKITVRIKTDYVSQDRPELFKLYRPGLARFGTGWLQNLDGFSGRGPCPCSHCSQQGSEPCQKWKGFVLRTGCHVIYDDAEACRTVAEFNFDSYDRSNVKTFEGVQLIQRDEKADLNDLLVVTHDTEFAGKLRMVIQLFSRQLHTMNRNLAGKIEPPYLVTIVSHPHGLSKHITMGFQQGGEDTGVTDALIDTHTMAAQSPTSAPPGPPSGDLDRPGQEQTDQSNEGLISSTFNGQDLSSSTQESSSTSSWNDPGGGSRSDVADVPTKLLIKSSRVYTADTCPGCSGAPVLIITGQGVRCWPLTHSRTSSFGNISSEHVDLLE</sequence>
<evidence type="ECO:0000313" key="4">
    <source>
        <dbReference type="RefSeq" id="XP_035828668.1"/>
    </source>
</evidence>
<keyword evidence="2" id="KW-1185">Reference proteome</keyword>
<dbReference type="RefSeq" id="XP_035828668.1">
    <property type="nucleotide sequence ID" value="XM_035972775.1"/>
</dbReference>
<evidence type="ECO:0000313" key="2">
    <source>
        <dbReference type="Proteomes" id="UP000694888"/>
    </source>
</evidence>
<feature type="compositionally biased region" description="Polar residues" evidence="1">
    <location>
        <begin position="559"/>
        <end position="585"/>
    </location>
</feature>
<dbReference type="RefSeq" id="XP_012944381.2">
    <property type="nucleotide sequence ID" value="XM_013088927.2"/>
</dbReference>
<dbReference type="GeneID" id="101858523"/>
<dbReference type="SUPFAM" id="SSF50494">
    <property type="entry name" value="Trypsin-like serine proteases"/>
    <property type="match status" value="1"/>
</dbReference>
<feature type="region of interest" description="Disordered" evidence="1">
    <location>
        <begin position="330"/>
        <end position="354"/>
    </location>
</feature>
<feature type="compositionally biased region" description="Low complexity" evidence="1">
    <location>
        <begin position="898"/>
        <end position="909"/>
    </location>
</feature>
<gene>
    <name evidence="3 4 5" type="primary">LOC101858523</name>
</gene>
<evidence type="ECO:0000256" key="1">
    <source>
        <dbReference type="SAM" id="MobiDB-lite"/>
    </source>
</evidence>
<evidence type="ECO:0000313" key="3">
    <source>
        <dbReference type="RefSeq" id="XP_012944381.2"/>
    </source>
</evidence>
<feature type="compositionally biased region" description="Acidic residues" evidence="1">
    <location>
        <begin position="333"/>
        <end position="343"/>
    </location>
</feature>
<name>A0ABM1AB84_APLCA</name>
<protein>
    <submittedName>
        <fullName evidence="3 4">Uncharacterized protein LOC101858523 isoform X1</fullName>
    </submittedName>
</protein>
<accession>A0ABM1AB84</accession>
<organism evidence="2 3">
    <name type="scientific">Aplysia californica</name>
    <name type="common">California sea hare</name>
    <dbReference type="NCBI Taxonomy" id="6500"/>
    <lineage>
        <taxon>Eukaryota</taxon>
        <taxon>Metazoa</taxon>
        <taxon>Spiralia</taxon>
        <taxon>Lophotrochozoa</taxon>
        <taxon>Mollusca</taxon>
        <taxon>Gastropoda</taxon>
        <taxon>Heterobranchia</taxon>
        <taxon>Euthyneura</taxon>
        <taxon>Tectipleura</taxon>
        <taxon>Aplysiida</taxon>
        <taxon>Aplysioidea</taxon>
        <taxon>Aplysiidae</taxon>
        <taxon>Aplysia</taxon>
    </lineage>
</organism>
<feature type="compositionally biased region" description="Polar residues" evidence="1">
    <location>
        <begin position="877"/>
        <end position="897"/>
    </location>
</feature>
<proteinExistence type="predicted"/>
<dbReference type="InterPro" id="IPR009003">
    <property type="entry name" value="Peptidase_S1_PA"/>
</dbReference>
<reference evidence="3 4" key="1">
    <citation type="submission" date="2025-05" db="UniProtKB">
        <authorList>
            <consortium name="RefSeq"/>
        </authorList>
    </citation>
    <scope>IDENTIFICATION</scope>
</reference>
<feature type="compositionally biased region" description="Basic and acidic residues" evidence="1">
    <location>
        <begin position="525"/>
        <end position="542"/>
    </location>
</feature>
<dbReference type="RefSeq" id="XP_035828669.1">
    <property type="nucleotide sequence ID" value="XM_035972776.1"/>
</dbReference>
<feature type="region of interest" description="Disordered" evidence="1">
    <location>
        <begin position="367"/>
        <end position="610"/>
    </location>
</feature>